<dbReference type="OrthoDB" id="9855002at2"/>
<reference evidence="2 3" key="1">
    <citation type="submission" date="2019-03" db="EMBL/GenBank/DDBJ databases">
        <title>Genomic Encyclopedia of Type Strains, Phase III (KMG-III): the genomes of soil and plant-associated and newly described type strains.</title>
        <authorList>
            <person name="Whitman W."/>
        </authorList>
    </citation>
    <scope>NUCLEOTIDE SEQUENCE [LARGE SCALE GENOMIC DNA]</scope>
    <source>
        <strain evidence="2 3">CECT 8446</strain>
    </source>
</reference>
<evidence type="ECO:0000313" key="2">
    <source>
        <dbReference type="EMBL" id="TDQ16298.1"/>
    </source>
</evidence>
<dbReference type="AlphaFoldDB" id="A0A4R6T5V7"/>
<organism evidence="2 3">
    <name type="scientific">Algoriphagus boseongensis</name>
    <dbReference type="NCBI Taxonomy" id="1442587"/>
    <lineage>
        <taxon>Bacteria</taxon>
        <taxon>Pseudomonadati</taxon>
        <taxon>Bacteroidota</taxon>
        <taxon>Cytophagia</taxon>
        <taxon>Cytophagales</taxon>
        <taxon>Cyclobacteriaceae</taxon>
        <taxon>Algoriphagus</taxon>
    </lineage>
</organism>
<gene>
    <name evidence="2" type="ORF">DFQ04_2415</name>
</gene>
<dbReference type="EMBL" id="SNYF01000007">
    <property type="protein sequence ID" value="TDQ16298.1"/>
    <property type="molecule type" value="Genomic_DNA"/>
</dbReference>
<keyword evidence="3" id="KW-1185">Reference proteome</keyword>
<comment type="caution">
    <text evidence="2">The sequence shown here is derived from an EMBL/GenBank/DDBJ whole genome shotgun (WGS) entry which is preliminary data.</text>
</comment>
<evidence type="ECO:0000256" key="1">
    <source>
        <dbReference type="SAM" id="SignalP"/>
    </source>
</evidence>
<name>A0A4R6T5V7_9BACT</name>
<evidence type="ECO:0000313" key="3">
    <source>
        <dbReference type="Proteomes" id="UP000294535"/>
    </source>
</evidence>
<feature type="signal peptide" evidence="1">
    <location>
        <begin position="1"/>
        <end position="28"/>
    </location>
</feature>
<sequence>MKNVKKILFASIFGLGLAMFLPIQKADAACPTAYDVTYPSKYCDPQGFGSCTRLCPGEQ</sequence>
<evidence type="ECO:0008006" key="4">
    <source>
        <dbReference type="Google" id="ProtNLM"/>
    </source>
</evidence>
<proteinExistence type="predicted"/>
<protein>
    <recommendedName>
        <fullName evidence="4">Secreted protein</fullName>
    </recommendedName>
</protein>
<dbReference type="RefSeq" id="WP_133556118.1">
    <property type="nucleotide sequence ID" value="NZ_SNYF01000007.1"/>
</dbReference>
<keyword evidence="1" id="KW-0732">Signal</keyword>
<dbReference type="Proteomes" id="UP000294535">
    <property type="component" value="Unassembled WGS sequence"/>
</dbReference>
<accession>A0A4R6T5V7</accession>
<feature type="chain" id="PRO_5020751658" description="Secreted protein" evidence="1">
    <location>
        <begin position="29"/>
        <end position="59"/>
    </location>
</feature>